<comment type="caution">
    <text evidence="3">The sequence shown here is derived from an EMBL/GenBank/DDBJ whole genome shotgun (WGS) entry which is preliminary data.</text>
</comment>
<protein>
    <submittedName>
        <fullName evidence="3">Peptidase M23</fullName>
    </submittedName>
</protein>
<dbReference type="Proteomes" id="UP000095200">
    <property type="component" value="Unassembled WGS sequence"/>
</dbReference>
<proteinExistence type="predicted"/>
<name>A0A194AHR4_9BACT</name>
<sequence length="179" mass="19936">MGINGMASVQAQDVASVDEQSKLKKLERLGDNADSEKQLREAAQGFESIFIGKLWERMRATVPKDNYLHSKEEEFYLSMFDRELSRKMAEAGGLGLGKMLYDSLKDKLNQASHEAAPVKPLDTPLPTRSEPMEHSGTSPLLFSSPTNDAGTMRQLEQLIQKIEQEHEADASDAKLVKDV</sequence>
<feature type="region of interest" description="Disordered" evidence="1">
    <location>
        <begin position="112"/>
        <end position="155"/>
    </location>
</feature>
<evidence type="ECO:0000256" key="1">
    <source>
        <dbReference type="SAM" id="MobiDB-lite"/>
    </source>
</evidence>
<dbReference type="PRINTS" id="PR01002">
    <property type="entry name" value="FLGFLGJ"/>
</dbReference>
<organism evidence="3 4">
    <name type="scientific">Desulfoplanes formicivorans</name>
    <dbReference type="NCBI Taxonomy" id="1592317"/>
    <lineage>
        <taxon>Bacteria</taxon>
        <taxon>Pseudomonadati</taxon>
        <taxon>Thermodesulfobacteriota</taxon>
        <taxon>Desulfovibrionia</taxon>
        <taxon>Desulfovibrionales</taxon>
        <taxon>Desulfoplanaceae</taxon>
        <taxon>Desulfoplanes</taxon>
    </lineage>
</organism>
<dbReference type="AlphaFoldDB" id="A0A194AHR4"/>
<feature type="compositionally biased region" description="Polar residues" evidence="1">
    <location>
        <begin position="135"/>
        <end position="149"/>
    </location>
</feature>
<evidence type="ECO:0000313" key="4">
    <source>
        <dbReference type="Proteomes" id="UP000095200"/>
    </source>
</evidence>
<accession>A0A194AHR4</accession>
<feature type="region of interest" description="Disordered" evidence="1">
    <location>
        <begin position="1"/>
        <end position="20"/>
    </location>
</feature>
<dbReference type="EMBL" id="BDFE01000020">
    <property type="protein sequence ID" value="GAU09622.1"/>
    <property type="molecule type" value="Genomic_DNA"/>
</dbReference>
<gene>
    <name evidence="3" type="ORF">DPF_2352</name>
</gene>
<keyword evidence="4" id="KW-1185">Reference proteome</keyword>
<evidence type="ECO:0000259" key="2">
    <source>
        <dbReference type="Pfam" id="PF10135"/>
    </source>
</evidence>
<evidence type="ECO:0000313" key="3">
    <source>
        <dbReference type="EMBL" id="GAU09622.1"/>
    </source>
</evidence>
<dbReference type="STRING" id="1592317.DPF_2352"/>
<dbReference type="Pfam" id="PF10135">
    <property type="entry name" value="Rod-binding"/>
    <property type="match status" value="1"/>
</dbReference>
<feature type="domain" description="Flagellar protein FlgJ N-terminal" evidence="2">
    <location>
        <begin position="58"/>
        <end position="102"/>
    </location>
</feature>
<reference evidence="4" key="1">
    <citation type="submission" date="2016-06" db="EMBL/GenBank/DDBJ databases">
        <title>Draft genome sequence of Desulfoplanes formicivorans strain Pf12B.</title>
        <authorList>
            <person name="Watanabe M."/>
            <person name="Kojima H."/>
            <person name="Fukui M."/>
        </authorList>
    </citation>
    <scope>NUCLEOTIDE SEQUENCE [LARGE SCALE GENOMIC DNA]</scope>
    <source>
        <strain evidence="4">Pf12B</strain>
    </source>
</reference>
<dbReference type="InterPro" id="IPR019301">
    <property type="entry name" value="Flagellar_prot_FlgJ_N"/>
</dbReference>